<dbReference type="PANTHER" id="PTHR46142">
    <property type="match status" value="1"/>
</dbReference>
<protein>
    <submittedName>
        <fullName evidence="2">VOC family protein</fullName>
    </submittedName>
</protein>
<dbReference type="EMBL" id="JADQAZ010000001">
    <property type="protein sequence ID" value="MBT0956038.1"/>
    <property type="molecule type" value="Genomic_DNA"/>
</dbReference>
<dbReference type="Gene3D" id="3.10.180.10">
    <property type="entry name" value="2,3-Dihydroxybiphenyl 1,2-Dioxygenase, domain 1"/>
    <property type="match status" value="1"/>
</dbReference>
<sequence length="126" mass="13893">MRIEKLDHVNLRTTQLEAMIEWYVEVLGMTNGKRPGFPFPGAWIYAGDAAVVHLVGIEGEAAVGSEVSLKMEHVAFRAVGAEAFEARLKARGARYQKAVIEEVSTVAFNVWDPDGNHVHVDFVLGE</sequence>
<dbReference type="PROSITE" id="PS51819">
    <property type="entry name" value="VOC"/>
    <property type="match status" value="1"/>
</dbReference>
<dbReference type="Pfam" id="PF00903">
    <property type="entry name" value="Glyoxalase"/>
    <property type="match status" value="1"/>
</dbReference>
<dbReference type="Proteomes" id="UP001315686">
    <property type="component" value="Unassembled WGS sequence"/>
</dbReference>
<reference evidence="2 3" key="1">
    <citation type="journal article" date="2021" name="Arch. Microbiol.">
        <title>Harenicola maris gen. nov., sp. nov. isolated from the Sea of Japan shallow sediments.</title>
        <authorList>
            <person name="Romanenko L.A."/>
            <person name="Kurilenko V.V."/>
            <person name="Chernysheva N.Y."/>
            <person name="Tekutyeva L.A."/>
            <person name="Velansky P.V."/>
            <person name="Svetashev V.I."/>
            <person name="Isaeva M.P."/>
        </authorList>
    </citation>
    <scope>NUCLEOTIDE SEQUENCE [LARGE SCALE GENOMIC DNA]</scope>
    <source>
        <strain evidence="2 3">KMM 3653</strain>
    </source>
</reference>
<organism evidence="2 3">
    <name type="scientific">Harenicola maris</name>
    <dbReference type="NCBI Taxonomy" id="2841044"/>
    <lineage>
        <taxon>Bacteria</taxon>
        <taxon>Pseudomonadati</taxon>
        <taxon>Pseudomonadota</taxon>
        <taxon>Alphaproteobacteria</taxon>
        <taxon>Rhodobacterales</taxon>
        <taxon>Paracoccaceae</taxon>
        <taxon>Harenicola</taxon>
    </lineage>
</organism>
<gene>
    <name evidence="2" type="ORF">IV417_01450</name>
</gene>
<keyword evidence="3" id="KW-1185">Reference proteome</keyword>
<evidence type="ECO:0000259" key="1">
    <source>
        <dbReference type="PROSITE" id="PS51819"/>
    </source>
</evidence>
<accession>A0AAP2G2V2</accession>
<dbReference type="InterPro" id="IPR004360">
    <property type="entry name" value="Glyas_Fos-R_dOase_dom"/>
</dbReference>
<evidence type="ECO:0000313" key="2">
    <source>
        <dbReference type="EMBL" id="MBT0956038.1"/>
    </source>
</evidence>
<dbReference type="RefSeq" id="WP_327792254.1">
    <property type="nucleotide sequence ID" value="NZ_JADQAZ010000001.1"/>
</dbReference>
<dbReference type="InterPro" id="IPR029068">
    <property type="entry name" value="Glyas_Bleomycin-R_OHBP_Dase"/>
</dbReference>
<comment type="caution">
    <text evidence="2">The sequence shown here is derived from an EMBL/GenBank/DDBJ whole genome shotgun (WGS) entry which is preliminary data.</text>
</comment>
<proteinExistence type="predicted"/>
<dbReference type="AlphaFoldDB" id="A0AAP2G2V2"/>
<dbReference type="SUPFAM" id="SSF54593">
    <property type="entry name" value="Glyoxalase/Bleomycin resistance protein/Dihydroxybiphenyl dioxygenase"/>
    <property type="match status" value="1"/>
</dbReference>
<dbReference type="PANTHER" id="PTHR46142:SF3">
    <property type="entry name" value="F18B13.24 PROTEIN"/>
    <property type="match status" value="1"/>
</dbReference>
<name>A0AAP2G2V2_9RHOB</name>
<feature type="domain" description="VOC" evidence="1">
    <location>
        <begin position="5"/>
        <end position="123"/>
    </location>
</feature>
<dbReference type="InterPro" id="IPR037523">
    <property type="entry name" value="VOC_core"/>
</dbReference>
<evidence type="ECO:0000313" key="3">
    <source>
        <dbReference type="Proteomes" id="UP001315686"/>
    </source>
</evidence>